<evidence type="ECO:0000313" key="2">
    <source>
        <dbReference type="EMBL" id="MBB5913457.1"/>
    </source>
</evidence>
<organism evidence="2 3">
    <name type="scientific">Nocardia transvalensis</name>
    <dbReference type="NCBI Taxonomy" id="37333"/>
    <lineage>
        <taxon>Bacteria</taxon>
        <taxon>Bacillati</taxon>
        <taxon>Actinomycetota</taxon>
        <taxon>Actinomycetes</taxon>
        <taxon>Mycobacteriales</taxon>
        <taxon>Nocardiaceae</taxon>
        <taxon>Nocardia</taxon>
    </lineage>
</organism>
<reference evidence="2 3" key="1">
    <citation type="submission" date="2020-08" db="EMBL/GenBank/DDBJ databases">
        <title>Sequencing the genomes of 1000 actinobacteria strains.</title>
        <authorList>
            <person name="Klenk H.-P."/>
        </authorList>
    </citation>
    <scope>NUCLEOTIDE SEQUENCE [LARGE SCALE GENOMIC DNA]</scope>
    <source>
        <strain evidence="2 3">DSM 43582</strain>
    </source>
</reference>
<dbReference type="InterPro" id="IPR037883">
    <property type="entry name" value="Knr4/Smi1-like_sf"/>
</dbReference>
<name>A0A7W9UHU4_9NOCA</name>
<evidence type="ECO:0000256" key="1">
    <source>
        <dbReference type="SAM" id="MobiDB-lite"/>
    </source>
</evidence>
<keyword evidence="3" id="KW-1185">Reference proteome</keyword>
<dbReference type="Proteomes" id="UP000540412">
    <property type="component" value="Unassembled WGS sequence"/>
</dbReference>
<evidence type="ECO:0008006" key="4">
    <source>
        <dbReference type="Google" id="ProtNLM"/>
    </source>
</evidence>
<dbReference type="AlphaFoldDB" id="A0A7W9UHU4"/>
<evidence type="ECO:0000313" key="3">
    <source>
        <dbReference type="Proteomes" id="UP000540412"/>
    </source>
</evidence>
<dbReference type="SUPFAM" id="SSF160631">
    <property type="entry name" value="SMI1/KNR4-like"/>
    <property type="match status" value="1"/>
</dbReference>
<gene>
    <name evidence="2" type="ORF">BJY24_002324</name>
</gene>
<sequence length="226" mass="24485">MDDELRARLDWIRGRLAWLRGRVALSARSFDSGDPPWVRLHSFHTWPVRPELLADLEAAMRGTLPRDFRAFLADIGVGAGPYCGVSWVRMVRSAHTACARPFPPGEQGPLGPGSGGGYLVISDVGYGDFIGLIVAGPARGRVVYLGHRRGEWSLGPDFLDYYQSWLNHAAARLDAEARSRPDDPGQWMPGVRGSGPRQVTSRQPGGRSANGGASGVLEQDTTVQPG</sequence>
<dbReference type="EMBL" id="JACHIT010000001">
    <property type="protein sequence ID" value="MBB5913457.1"/>
    <property type="molecule type" value="Genomic_DNA"/>
</dbReference>
<feature type="region of interest" description="Disordered" evidence="1">
    <location>
        <begin position="176"/>
        <end position="226"/>
    </location>
</feature>
<accession>A0A7W9UHU4</accession>
<proteinExistence type="predicted"/>
<comment type="caution">
    <text evidence="2">The sequence shown here is derived from an EMBL/GenBank/DDBJ whole genome shotgun (WGS) entry which is preliminary data.</text>
</comment>
<protein>
    <recommendedName>
        <fullName evidence="4">Knr4/Smi1-like domain-containing protein</fullName>
    </recommendedName>
</protein>